<accession>W5YM58</accession>
<evidence type="ECO:0000256" key="4">
    <source>
        <dbReference type="ARBA" id="ARBA00023136"/>
    </source>
</evidence>
<feature type="transmembrane region" description="Helical" evidence="5">
    <location>
        <begin position="6"/>
        <end position="36"/>
    </location>
</feature>
<reference evidence="7 8" key="1">
    <citation type="journal article" date="2014" name="Genome Announc.">
        <title>Draft Genome Sequences of Marinobacter similis A3d10T and Marinobacter salarius R9SW1T.</title>
        <authorList>
            <person name="Ivanova E.P."/>
            <person name="Ng H.J."/>
            <person name="Webb H.K."/>
            <person name="Feng G."/>
            <person name="Oshima K."/>
            <person name="Hattori M."/>
            <person name="Ohkuma M."/>
            <person name="Sergeev A.F."/>
            <person name="Mikhailov V.V."/>
            <person name="Crawford R.J."/>
            <person name="Sawabe T."/>
        </authorList>
    </citation>
    <scope>NUCLEOTIDE SEQUENCE [LARGE SCALE GENOMIC DNA]</scope>
    <source>
        <strain evidence="7 8">A3d10</strain>
    </source>
</reference>
<dbReference type="AlphaFoldDB" id="W5YM58"/>
<dbReference type="Proteomes" id="UP000061489">
    <property type="component" value="Chromosome"/>
</dbReference>
<dbReference type="HOGENOM" id="CLU_979367_0_0_6"/>
<feature type="transmembrane region" description="Helical" evidence="5">
    <location>
        <begin position="226"/>
        <end position="246"/>
    </location>
</feature>
<dbReference type="KEGG" id="msx:AU14_12505"/>
<evidence type="ECO:0000313" key="8">
    <source>
        <dbReference type="Proteomes" id="UP000061489"/>
    </source>
</evidence>
<evidence type="ECO:0000259" key="6">
    <source>
        <dbReference type="Pfam" id="PF04932"/>
    </source>
</evidence>
<keyword evidence="8" id="KW-1185">Reference proteome</keyword>
<name>W5YM58_9GAMM</name>
<feature type="transmembrane region" description="Helical" evidence="5">
    <location>
        <begin position="196"/>
        <end position="214"/>
    </location>
</feature>
<comment type="subcellular location">
    <subcellularLocation>
        <location evidence="1">Membrane</location>
        <topology evidence="1">Multi-pass membrane protein</topology>
    </subcellularLocation>
</comment>
<protein>
    <recommendedName>
        <fullName evidence="6">O-antigen ligase-related domain-containing protein</fullName>
    </recommendedName>
</protein>
<dbReference type="InterPro" id="IPR007016">
    <property type="entry name" value="O-antigen_ligase-rel_domated"/>
</dbReference>
<dbReference type="GO" id="GO:0016020">
    <property type="term" value="C:membrane"/>
    <property type="evidence" value="ECO:0007669"/>
    <property type="project" value="UniProtKB-SubCell"/>
</dbReference>
<keyword evidence="3 5" id="KW-1133">Transmembrane helix</keyword>
<feature type="transmembrane region" description="Helical" evidence="5">
    <location>
        <begin position="48"/>
        <end position="67"/>
    </location>
</feature>
<sequence>MIWGGVVLGLWFMVLLGSAARGSMLAQGLAFLFMLALYRRKFWDIGKFWVYSFISGVVLYFIFVIAIPKALFEQIGYYQIFRTGGSGRGQLWEYALSLSFENFPFGVGSLAYSYRIPVDAYYATPHSLYFTWASEYGWLFVVTVVAIFFRFSFRAWRKENVLSHNDSGLQLGVQFSVLSALVHACVSGVFTSPVSQIVGFPVLAIYFAFCLDANKQCSCAVGRGRLVNYLSLLLFWLSIFIIYPSYTWWHSSKQDAVKYMEINHIGLAPRFWIHGRFVGNEDSE</sequence>
<evidence type="ECO:0000256" key="1">
    <source>
        <dbReference type="ARBA" id="ARBA00004141"/>
    </source>
</evidence>
<feature type="transmembrane region" description="Helical" evidence="5">
    <location>
        <begin position="168"/>
        <end position="190"/>
    </location>
</feature>
<keyword evidence="2 5" id="KW-0812">Transmembrane</keyword>
<feature type="domain" description="O-antigen ligase-related" evidence="6">
    <location>
        <begin position="9"/>
        <end position="139"/>
    </location>
</feature>
<evidence type="ECO:0000256" key="2">
    <source>
        <dbReference type="ARBA" id="ARBA00022692"/>
    </source>
</evidence>
<feature type="transmembrane region" description="Helical" evidence="5">
    <location>
        <begin position="136"/>
        <end position="156"/>
    </location>
</feature>
<proteinExistence type="predicted"/>
<gene>
    <name evidence="7" type="ORF">AU14_12505</name>
</gene>
<evidence type="ECO:0000256" key="5">
    <source>
        <dbReference type="SAM" id="Phobius"/>
    </source>
</evidence>
<evidence type="ECO:0000256" key="3">
    <source>
        <dbReference type="ARBA" id="ARBA00022989"/>
    </source>
</evidence>
<evidence type="ECO:0000313" key="7">
    <source>
        <dbReference type="EMBL" id="AHI30120.1"/>
    </source>
</evidence>
<dbReference type="EMBL" id="CP007151">
    <property type="protein sequence ID" value="AHI30120.1"/>
    <property type="molecule type" value="Genomic_DNA"/>
</dbReference>
<organism evidence="7 8">
    <name type="scientific">Marinobacter similis</name>
    <dbReference type="NCBI Taxonomy" id="1420916"/>
    <lineage>
        <taxon>Bacteria</taxon>
        <taxon>Pseudomonadati</taxon>
        <taxon>Pseudomonadota</taxon>
        <taxon>Gammaproteobacteria</taxon>
        <taxon>Pseudomonadales</taxon>
        <taxon>Marinobacteraceae</taxon>
        <taxon>Marinobacter</taxon>
    </lineage>
</organism>
<dbReference type="Pfam" id="PF04932">
    <property type="entry name" value="Wzy_C"/>
    <property type="match status" value="1"/>
</dbReference>
<keyword evidence="4 5" id="KW-0472">Membrane</keyword>